<proteinExistence type="predicted"/>
<dbReference type="Pfam" id="PF23347">
    <property type="entry name" value="TPR_Nup160_C"/>
    <property type="match status" value="1"/>
</dbReference>
<reference evidence="2 3" key="1">
    <citation type="submission" date="2016-07" db="EMBL/GenBank/DDBJ databases">
        <title>Pervasive Adenine N6-methylation of Active Genes in Fungi.</title>
        <authorList>
            <consortium name="DOE Joint Genome Institute"/>
            <person name="Mondo S.J."/>
            <person name="Dannebaum R.O."/>
            <person name="Kuo R.C."/>
            <person name="Labutti K."/>
            <person name="Haridas S."/>
            <person name="Kuo A."/>
            <person name="Salamov A."/>
            <person name="Ahrendt S.R."/>
            <person name="Lipzen A."/>
            <person name="Sullivan W."/>
            <person name="Andreopoulos W.B."/>
            <person name="Clum A."/>
            <person name="Lindquist E."/>
            <person name="Daum C."/>
            <person name="Ramamoorthy G.K."/>
            <person name="Gryganskyi A."/>
            <person name="Culley D."/>
            <person name="Magnuson J.K."/>
            <person name="James T.Y."/>
            <person name="O'Malley M.A."/>
            <person name="Stajich J.E."/>
            <person name="Spatafora J.W."/>
            <person name="Visel A."/>
            <person name="Grigoriev I.V."/>
        </authorList>
    </citation>
    <scope>NUCLEOTIDE SEQUENCE [LARGE SCALE GENOMIC DNA]</scope>
    <source>
        <strain evidence="2 3">NRRL 3116</strain>
    </source>
</reference>
<gene>
    <name evidence="2" type="ORF">BCR41DRAFT_390860</name>
</gene>
<dbReference type="InterPro" id="IPR056536">
    <property type="entry name" value="TPR_NUP160_C"/>
</dbReference>
<dbReference type="PANTHER" id="PTHR21286:SF0">
    <property type="entry name" value="NUCLEAR PORE COMPLEX PROTEIN NUP160"/>
    <property type="match status" value="1"/>
</dbReference>
<organism evidence="2 3">
    <name type="scientific">Lobosporangium transversale</name>
    <dbReference type="NCBI Taxonomy" id="64571"/>
    <lineage>
        <taxon>Eukaryota</taxon>
        <taxon>Fungi</taxon>
        <taxon>Fungi incertae sedis</taxon>
        <taxon>Mucoromycota</taxon>
        <taxon>Mortierellomycotina</taxon>
        <taxon>Mortierellomycetes</taxon>
        <taxon>Mortierellales</taxon>
        <taxon>Mortierellaceae</taxon>
        <taxon>Lobosporangium</taxon>
    </lineage>
</organism>
<accession>A0A1Y2G9D0</accession>
<sequence length="163" mass="19141">MDRLNSASSLQTLKSYLERYDSAATNYKYHSVVVENILMVNPDFDLQPWLIQHYLNHNPEDLIRLYLKFGALQRAAKFASLVINAAMKPDELISRHSNARWLPYSLLDEIFEQLQKHIQHAEDHGTTNDAKSKDQLRDLKNIQQQLNEDVRLYLENVQRESIF</sequence>
<dbReference type="InParanoid" id="A0A1Y2G9D0"/>
<protein>
    <recommendedName>
        <fullName evidence="1">NUP160 C-terminal TPR domain-containing protein</fullName>
    </recommendedName>
</protein>
<name>A0A1Y2G9D0_9FUNG</name>
<dbReference type="EMBL" id="MCFF01000086">
    <property type="protein sequence ID" value="ORY95106.1"/>
    <property type="molecule type" value="Genomic_DNA"/>
</dbReference>
<dbReference type="AlphaFoldDB" id="A0A1Y2G9D0"/>
<evidence type="ECO:0000313" key="2">
    <source>
        <dbReference type="EMBL" id="ORY95106.1"/>
    </source>
</evidence>
<dbReference type="GeneID" id="33570134"/>
<dbReference type="RefSeq" id="XP_021875315.1">
    <property type="nucleotide sequence ID" value="XM_022028291.1"/>
</dbReference>
<dbReference type="OrthoDB" id="67716at2759"/>
<evidence type="ECO:0000313" key="3">
    <source>
        <dbReference type="Proteomes" id="UP000193648"/>
    </source>
</evidence>
<comment type="caution">
    <text evidence="2">The sequence shown here is derived from an EMBL/GenBank/DDBJ whole genome shotgun (WGS) entry which is preliminary data.</text>
</comment>
<evidence type="ECO:0000259" key="1">
    <source>
        <dbReference type="Pfam" id="PF23347"/>
    </source>
</evidence>
<feature type="domain" description="NUP160 C-terminal TPR" evidence="1">
    <location>
        <begin position="10"/>
        <end position="142"/>
    </location>
</feature>
<dbReference type="GO" id="GO:0005643">
    <property type="term" value="C:nuclear pore"/>
    <property type="evidence" value="ECO:0007669"/>
    <property type="project" value="UniProtKB-ARBA"/>
</dbReference>
<dbReference type="Proteomes" id="UP000193648">
    <property type="component" value="Unassembled WGS sequence"/>
</dbReference>
<dbReference type="GO" id="GO:0017056">
    <property type="term" value="F:structural constituent of nuclear pore"/>
    <property type="evidence" value="ECO:0007669"/>
    <property type="project" value="TreeGrafter"/>
</dbReference>
<dbReference type="STRING" id="64571.A0A1Y2G9D0"/>
<dbReference type="PANTHER" id="PTHR21286">
    <property type="entry name" value="NUCLEAR PORE COMPLEX PROTEIN NUP160"/>
    <property type="match status" value="1"/>
</dbReference>
<dbReference type="InterPro" id="IPR021717">
    <property type="entry name" value="Nucleoporin_Nup160"/>
</dbReference>
<keyword evidence="3" id="KW-1185">Reference proteome</keyword>